<proteinExistence type="predicted"/>
<name>A0A1B9R3A0_9VIBR</name>
<evidence type="ECO:0000256" key="1">
    <source>
        <dbReference type="ARBA" id="ARBA00004370"/>
    </source>
</evidence>
<feature type="domain" description="Fatty acid hydroxylase" evidence="6">
    <location>
        <begin position="113"/>
        <end position="257"/>
    </location>
</feature>
<dbReference type="InterPro" id="IPR006694">
    <property type="entry name" value="Fatty_acid_hydroxylase"/>
</dbReference>
<sequence>MDWHETLLSPLTFLVSAEKRTYWLYLLSSFLIAYWISGTQLFKLKLWFNASSVVDVIWLFINQWLFKLLVLPLMALQVSYALSVNQWLVQAFGHGNLWKIDQALLMLLFSFSLFLVQDFFKFLVHFSFHKLPFLWRFHAVHHSATNMTPLTLYRIHPVEMCINAARSLIVGASVTALFLYAFQNSLAVSQIIGVNVFIFAFNLCASNLRHSPVWLGFSKLEHLFISPAQHQIHHSVQPKHYDKNFGSALAIWDKLFGCHVLSEGQQVTGFGLDQSLVNRQTVKQQWWGIGQ</sequence>
<dbReference type="GO" id="GO:0016020">
    <property type="term" value="C:membrane"/>
    <property type="evidence" value="ECO:0007669"/>
    <property type="project" value="UniProtKB-SubCell"/>
</dbReference>
<dbReference type="GO" id="GO:0008610">
    <property type="term" value="P:lipid biosynthetic process"/>
    <property type="evidence" value="ECO:0007669"/>
    <property type="project" value="InterPro"/>
</dbReference>
<evidence type="ECO:0000259" key="6">
    <source>
        <dbReference type="Pfam" id="PF04116"/>
    </source>
</evidence>
<gene>
    <name evidence="7" type="ORF">A6E14_17100</name>
</gene>
<dbReference type="GO" id="GO:0016491">
    <property type="term" value="F:oxidoreductase activity"/>
    <property type="evidence" value="ECO:0007669"/>
    <property type="project" value="InterPro"/>
</dbReference>
<feature type="transmembrane region" description="Helical" evidence="5">
    <location>
        <begin position="22"/>
        <end position="44"/>
    </location>
</feature>
<keyword evidence="2 5" id="KW-0812">Transmembrane</keyword>
<dbReference type="Pfam" id="PF04116">
    <property type="entry name" value="FA_hydroxylase"/>
    <property type="match status" value="1"/>
</dbReference>
<keyword evidence="3 5" id="KW-1133">Transmembrane helix</keyword>
<evidence type="ECO:0000256" key="3">
    <source>
        <dbReference type="ARBA" id="ARBA00022989"/>
    </source>
</evidence>
<accession>A0A1B9R3A0</accession>
<dbReference type="RefSeq" id="WP_065576240.1">
    <property type="nucleotide sequence ID" value="NZ_JBNGCH010000066.1"/>
</dbReference>
<feature type="transmembrane region" description="Helical" evidence="5">
    <location>
        <begin position="164"/>
        <end position="182"/>
    </location>
</feature>
<evidence type="ECO:0000256" key="4">
    <source>
        <dbReference type="ARBA" id="ARBA00023136"/>
    </source>
</evidence>
<dbReference type="AlphaFoldDB" id="A0A1B9R3A0"/>
<dbReference type="InterPro" id="IPR050307">
    <property type="entry name" value="Sterol_Desaturase_Related"/>
</dbReference>
<evidence type="ECO:0000313" key="7">
    <source>
        <dbReference type="EMBL" id="OCH78652.1"/>
    </source>
</evidence>
<evidence type="ECO:0000256" key="2">
    <source>
        <dbReference type="ARBA" id="ARBA00022692"/>
    </source>
</evidence>
<reference evidence="8" key="1">
    <citation type="submission" date="2016-06" db="EMBL/GenBank/DDBJ databases">
        <authorList>
            <person name="Hehemann J.-H."/>
            <person name="Arevalo P."/>
            <person name="Datta M.S."/>
            <person name="Polz M.F."/>
        </authorList>
    </citation>
    <scope>NUCLEOTIDE SEQUENCE [LARGE SCALE GENOMIC DNA]</scope>
    <source>
        <strain evidence="8">9CSC122</strain>
    </source>
</reference>
<dbReference type="GO" id="GO:0005506">
    <property type="term" value="F:iron ion binding"/>
    <property type="evidence" value="ECO:0007669"/>
    <property type="project" value="InterPro"/>
</dbReference>
<dbReference type="EMBL" id="MAJZ01000066">
    <property type="protein sequence ID" value="OCH78652.1"/>
    <property type="molecule type" value="Genomic_DNA"/>
</dbReference>
<feature type="transmembrane region" description="Helical" evidence="5">
    <location>
        <begin position="188"/>
        <end position="205"/>
    </location>
</feature>
<keyword evidence="4 5" id="KW-0472">Membrane</keyword>
<protein>
    <submittedName>
        <fullName evidence="7">Sterol desaturase</fullName>
    </submittedName>
</protein>
<evidence type="ECO:0000313" key="8">
    <source>
        <dbReference type="Proteomes" id="UP000093173"/>
    </source>
</evidence>
<comment type="subcellular location">
    <subcellularLocation>
        <location evidence="1">Membrane</location>
    </subcellularLocation>
</comment>
<dbReference type="PANTHER" id="PTHR11863">
    <property type="entry name" value="STEROL DESATURASE"/>
    <property type="match status" value="1"/>
</dbReference>
<dbReference type="Proteomes" id="UP000093173">
    <property type="component" value="Unassembled WGS sequence"/>
</dbReference>
<keyword evidence="8" id="KW-1185">Reference proteome</keyword>
<evidence type="ECO:0000256" key="5">
    <source>
        <dbReference type="SAM" id="Phobius"/>
    </source>
</evidence>
<comment type="caution">
    <text evidence="7">The sequence shown here is derived from an EMBL/GenBank/DDBJ whole genome shotgun (WGS) entry which is preliminary data.</text>
</comment>
<feature type="transmembrane region" description="Helical" evidence="5">
    <location>
        <begin position="56"/>
        <end position="83"/>
    </location>
</feature>
<feature type="transmembrane region" description="Helical" evidence="5">
    <location>
        <begin position="103"/>
        <end position="124"/>
    </location>
</feature>
<organism evidence="7 8">
    <name type="scientific">Vibrio genomosp. F10</name>
    <dbReference type="NCBI Taxonomy" id="723171"/>
    <lineage>
        <taxon>Bacteria</taxon>
        <taxon>Pseudomonadati</taxon>
        <taxon>Pseudomonadota</taxon>
        <taxon>Gammaproteobacteria</taxon>
        <taxon>Vibrionales</taxon>
        <taxon>Vibrionaceae</taxon>
        <taxon>Vibrio</taxon>
    </lineage>
</organism>